<keyword evidence="2" id="KW-1133">Transmembrane helix</keyword>
<keyword evidence="2" id="KW-0812">Transmembrane</keyword>
<feature type="domain" description="SAYSvFN" evidence="3">
    <location>
        <begin position="136"/>
        <end position="202"/>
    </location>
</feature>
<keyword evidence="2" id="KW-0472">Membrane</keyword>
<dbReference type="InterPro" id="IPR039159">
    <property type="entry name" value="SAYSD1"/>
</dbReference>
<accession>A0AA39LVU9</accession>
<gene>
    <name evidence="4" type="ORF">QR680_005687</name>
</gene>
<feature type="transmembrane region" description="Helical" evidence="2">
    <location>
        <begin position="154"/>
        <end position="170"/>
    </location>
</feature>
<dbReference type="EMBL" id="JAUCMV010000003">
    <property type="protein sequence ID" value="KAK0411512.1"/>
    <property type="molecule type" value="Genomic_DNA"/>
</dbReference>
<organism evidence="4 5">
    <name type="scientific">Steinernema hermaphroditum</name>
    <dbReference type="NCBI Taxonomy" id="289476"/>
    <lineage>
        <taxon>Eukaryota</taxon>
        <taxon>Metazoa</taxon>
        <taxon>Ecdysozoa</taxon>
        <taxon>Nematoda</taxon>
        <taxon>Chromadorea</taxon>
        <taxon>Rhabditida</taxon>
        <taxon>Tylenchina</taxon>
        <taxon>Panagrolaimomorpha</taxon>
        <taxon>Strongyloidoidea</taxon>
        <taxon>Steinernematidae</taxon>
        <taxon>Steinernema</taxon>
    </lineage>
</organism>
<keyword evidence="1" id="KW-0175">Coiled coil</keyword>
<dbReference type="Proteomes" id="UP001175271">
    <property type="component" value="Unassembled WGS sequence"/>
</dbReference>
<dbReference type="AlphaFoldDB" id="A0AA39LVU9"/>
<reference evidence="4" key="1">
    <citation type="submission" date="2023-06" db="EMBL/GenBank/DDBJ databases">
        <title>Genomic analysis of the entomopathogenic nematode Steinernema hermaphroditum.</title>
        <authorList>
            <person name="Schwarz E.M."/>
            <person name="Heppert J.K."/>
            <person name="Baniya A."/>
            <person name="Schwartz H.T."/>
            <person name="Tan C.-H."/>
            <person name="Antoshechkin I."/>
            <person name="Sternberg P.W."/>
            <person name="Goodrich-Blair H."/>
            <person name="Dillman A.R."/>
        </authorList>
    </citation>
    <scope>NUCLEOTIDE SEQUENCE</scope>
    <source>
        <strain evidence="4">PS9179</strain>
        <tissue evidence="4">Whole animal</tissue>
    </source>
</reference>
<keyword evidence="5" id="KW-1185">Reference proteome</keyword>
<dbReference type="PANTHER" id="PTHR13527:SF0">
    <property type="entry name" value="SAYSVFN DOMAIN-CONTAINING PROTEIN 1"/>
    <property type="match status" value="1"/>
</dbReference>
<evidence type="ECO:0000259" key="3">
    <source>
        <dbReference type="Pfam" id="PF10260"/>
    </source>
</evidence>
<evidence type="ECO:0000313" key="4">
    <source>
        <dbReference type="EMBL" id="KAK0411512.1"/>
    </source>
</evidence>
<proteinExistence type="predicted"/>
<feature type="coiled-coil region" evidence="1">
    <location>
        <begin position="56"/>
        <end position="83"/>
    </location>
</feature>
<feature type="transmembrane region" description="Helical" evidence="2">
    <location>
        <begin position="130"/>
        <end position="148"/>
    </location>
</feature>
<dbReference type="Pfam" id="PF10260">
    <property type="entry name" value="SAYSvFN"/>
    <property type="match status" value="1"/>
</dbReference>
<sequence length="214" mass="24888">MSSYKNGRQNRITRRGSSIYRRLLFRLHLELGNLAEPDMNLHLVQGARICTFAMSLRESMKKLEAYRLEKKQRDEECRKKESEEATEKEQALLPPKPSLVSRVAARLRVDIFDILPFRMWRSFCNSNPRLCWTATFVVWAVLQCFMAWMEFGAVFFIVFLLTLMILNLGTRAEGEVSAYSVFNPGCERLLGQMTAEHFENELLRRNRRPAAASS</sequence>
<evidence type="ECO:0000256" key="1">
    <source>
        <dbReference type="SAM" id="Coils"/>
    </source>
</evidence>
<name>A0AA39LVU9_9BILA</name>
<evidence type="ECO:0000313" key="5">
    <source>
        <dbReference type="Proteomes" id="UP001175271"/>
    </source>
</evidence>
<dbReference type="PANTHER" id="PTHR13527">
    <property type="entry name" value="SAYSVFN DOMAIN-CONTAINING PROTEIN 1"/>
    <property type="match status" value="1"/>
</dbReference>
<evidence type="ECO:0000256" key="2">
    <source>
        <dbReference type="SAM" id="Phobius"/>
    </source>
</evidence>
<comment type="caution">
    <text evidence="4">The sequence shown here is derived from an EMBL/GenBank/DDBJ whole genome shotgun (WGS) entry which is preliminary data.</text>
</comment>
<dbReference type="InterPro" id="IPR019387">
    <property type="entry name" value="SAYSvFN_dom"/>
</dbReference>
<protein>
    <recommendedName>
        <fullName evidence="3">SAYSvFN domain-containing protein</fullName>
    </recommendedName>
</protein>